<keyword evidence="2" id="KW-1185">Reference proteome</keyword>
<gene>
    <name evidence="1" type="ORF">AM1BK_41650</name>
</gene>
<comment type="caution">
    <text evidence="1">The sequence shown here is derived from an EMBL/GenBank/DDBJ whole genome shotgun (WGS) entry which is preliminary data.</text>
</comment>
<dbReference type="EMBL" id="BNDS01000025">
    <property type="protein sequence ID" value="GHI00623.1"/>
    <property type="molecule type" value="Genomic_DNA"/>
</dbReference>
<reference evidence="1 2" key="1">
    <citation type="journal article" date="2022" name="Int. J. Syst. Evol. Microbiol.">
        <title>Neobacillus kokaensis sp. nov., isolated from soil.</title>
        <authorList>
            <person name="Yuki K."/>
            <person name="Matsubara H."/>
            <person name="Yamaguchi S."/>
        </authorList>
    </citation>
    <scope>NUCLEOTIDE SEQUENCE [LARGE SCALE GENOMIC DNA]</scope>
    <source>
        <strain evidence="1 2">LOB 377</strain>
    </source>
</reference>
<sequence length="74" mass="8702">MNNSIRDKALKKPDYTFYPNLFSAVKNVENAVRLLHIYGCIAKKEPIKPLEEREVLLLDHTFPWVKMWDSQKLG</sequence>
<dbReference type="RefSeq" id="WP_191276181.1">
    <property type="nucleotide sequence ID" value="NZ_BNDS01000025.1"/>
</dbReference>
<accession>A0ABQ3N7B1</accession>
<evidence type="ECO:0000313" key="2">
    <source>
        <dbReference type="Proteomes" id="UP000637074"/>
    </source>
</evidence>
<proteinExistence type="predicted"/>
<organism evidence="1 2">
    <name type="scientific">Neobacillus kokaensis</name>
    <dbReference type="NCBI Taxonomy" id="2759023"/>
    <lineage>
        <taxon>Bacteria</taxon>
        <taxon>Bacillati</taxon>
        <taxon>Bacillota</taxon>
        <taxon>Bacilli</taxon>
        <taxon>Bacillales</taxon>
        <taxon>Bacillaceae</taxon>
        <taxon>Neobacillus</taxon>
    </lineage>
</organism>
<dbReference type="Proteomes" id="UP000637074">
    <property type="component" value="Unassembled WGS sequence"/>
</dbReference>
<name>A0ABQ3N7B1_9BACI</name>
<evidence type="ECO:0000313" key="1">
    <source>
        <dbReference type="EMBL" id="GHI00623.1"/>
    </source>
</evidence>
<protein>
    <submittedName>
        <fullName evidence="1">Uncharacterized protein</fullName>
    </submittedName>
</protein>